<sequence>MAVNVHMRNDRLKETIRENVETLKPFILVSKACGIPCIKLRKCTTIDYGCYFFWLSVHLILVLYNVKILREEEYPSDIPKGYWMIFLIFASLKNVTTITTALCRQKSFFAVIKGVSEVQIDLKRFNIVIDNLILKKTIRKMVMFGIILQISNAACFMLVKEVDILSPFGLVITSF</sequence>
<name>A0A1Y1JWQ5_PHOPY</name>
<keyword evidence="1" id="KW-0812">Transmembrane</keyword>
<proteinExistence type="predicted"/>
<feature type="transmembrane region" description="Helical" evidence="1">
    <location>
        <begin position="81"/>
        <end position="103"/>
    </location>
</feature>
<feature type="transmembrane region" description="Helical" evidence="1">
    <location>
        <begin position="141"/>
        <end position="159"/>
    </location>
</feature>
<dbReference type="AlphaFoldDB" id="A0A1Y1JWQ5"/>
<evidence type="ECO:0000256" key="1">
    <source>
        <dbReference type="SAM" id="Phobius"/>
    </source>
</evidence>
<feature type="transmembrane region" description="Helical" evidence="1">
    <location>
        <begin position="48"/>
        <end position="69"/>
    </location>
</feature>
<protein>
    <submittedName>
        <fullName evidence="2">Uncharacterized protein</fullName>
    </submittedName>
</protein>
<reference evidence="2" key="1">
    <citation type="journal article" date="2016" name="Sci. Rep.">
        <title>Molecular characterization of firefly nuptial gifts: a multi-omics approach sheds light on postcopulatory sexual selection.</title>
        <authorList>
            <person name="Al-Wathiqui N."/>
            <person name="Fallon T.R."/>
            <person name="South A."/>
            <person name="Weng J.K."/>
            <person name="Lewis S.M."/>
        </authorList>
    </citation>
    <scope>NUCLEOTIDE SEQUENCE</scope>
</reference>
<organism evidence="2">
    <name type="scientific">Photinus pyralis</name>
    <name type="common">Common eastern firefly</name>
    <name type="synonym">Lampyris pyralis</name>
    <dbReference type="NCBI Taxonomy" id="7054"/>
    <lineage>
        <taxon>Eukaryota</taxon>
        <taxon>Metazoa</taxon>
        <taxon>Ecdysozoa</taxon>
        <taxon>Arthropoda</taxon>
        <taxon>Hexapoda</taxon>
        <taxon>Insecta</taxon>
        <taxon>Pterygota</taxon>
        <taxon>Neoptera</taxon>
        <taxon>Endopterygota</taxon>
        <taxon>Coleoptera</taxon>
        <taxon>Polyphaga</taxon>
        <taxon>Elateriformia</taxon>
        <taxon>Elateroidea</taxon>
        <taxon>Lampyridae</taxon>
        <taxon>Lampyrinae</taxon>
        <taxon>Photinus</taxon>
    </lineage>
</organism>
<keyword evidence="1" id="KW-1133">Transmembrane helix</keyword>
<keyword evidence="1" id="KW-0472">Membrane</keyword>
<dbReference type="EMBL" id="GEZM01101451">
    <property type="protein sequence ID" value="JAV52651.1"/>
    <property type="molecule type" value="Transcribed_RNA"/>
</dbReference>
<evidence type="ECO:0000313" key="2">
    <source>
        <dbReference type="EMBL" id="JAV52651.1"/>
    </source>
</evidence>
<accession>A0A1Y1JWQ5</accession>